<dbReference type="InterPro" id="IPR029058">
    <property type="entry name" value="AB_hydrolase_fold"/>
</dbReference>
<accession>A0A1H5UFY3</accession>
<dbReference type="GO" id="GO:0052689">
    <property type="term" value="F:carboxylic ester hydrolase activity"/>
    <property type="evidence" value="ECO:0007669"/>
    <property type="project" value="TreeGrafter"/>
</dbReference>
<dbReference type="RefSeq" id="WP_091765931.1">
    <property type="nucleotide sequence ID" value="NZ_FNUV01000003.1"/>
</dbReference>
<proteinExistence type="predicted"/>
<dbReference type="Pfam" id="PF05448">
    <property type="entry name" value="AXE1"/>
    <property type="match status" value="1"/>
</dbReference>
<dbReference type="EMBL" id="FNUV01000003">
    <property type="protein sequence ID" value="SEF73936.1"/>
    <property type="molecule type" value="Genomic_DNA"/>
</dbReference>
<evidence type="ECO:0000313" key="5">
    <source>
        <dbReference type="Proteomes" id="UP000236735"/>
    </source>
</evidence>
<dbReference type="InterPro" id="IPR039069">
    <property type="entry name" value="CE7"/>
</dbReference>
<gene>
    <name evidence="4" type="ORF">SAMN05216354_1444</name>
</gene>
<feature type="chain" id="PRO_5009286162" evidence="2">
    <location>
        <begin position="20"/>
        <end position="437"/>
    </location>
</feature>
<dbReference type="Proteomes" id="UP000236735">
    <property type="component" value="Unassembled WGS sequence"/>
</dbReference>
<dbReference type="PANTHER" id="PTHR40111:SF1">
    <property type="entry name" value="CEPHALOSPORIN-C DEACETYLASE"/>
    <property type="match status" value="1"/>
</dbReference>
<keyword evidence="2" id="KW-0732">Signal</keyword>
<dbReference type="GO" id="GO:0005976">
    <property type="term" value="P:polysaccharide metabolic process"/>
    <property type="evidence" value="ECO:0007669"/>
    <property type="project" value="TreeGrafter"/>
</dbReference>
<feature type="active site" description="Nucleophile" evidence="1">
    <location>
        <position position="293"/>
    </location>
</feature>
<feature type="active site" description="Charge relay system" evidence="1">
    <location>
        <position position="386"/>
    </location>
</feature>
<protein>
    <submittedName>
        <fullName evidence="4">Cephalosporin-C deacetylase</fullName>
    </submittedName>
</protein>
<name>A0A1H5UFY3_XYLRU</name>
<organism evidence="4 5">
    <name type="scientific">Xylanibacter ruminicola</name>
    <name type="common">Prevotella ruminicola</name>
    <dbReference type="NCBI Taxonomy" id="839"/>
    <lineage>
        <taxon>Bacteria</taxon>
        <taxon>Pseudomonadati</taxon>
        <taxon>Bacteroidota</taxon>
        <taxon>Bacteroidia</taxon>
        <taxon>Bacteroidales</taxon>
        <taxon>Prevotellaceae</taxon>
        <taxon>Xylanibacter</taxon>
    </lineage>
</organism>
<reference evidence="4 5" key="1">
    <citation type="submission" date="2016-10" db="EMBL/GenBank/DDBJ databases">
        <authorList>
            <person name="de Groot N.N."/>
        </authorList>
    </citation>
    <scope>NUCLEOTIDE SEQUENCE [LARGE SCALE GENOMIC DNA]</scope>
    <source>
        <strain evidence="4 5">AR32</strain>
    </source>
</reference>
<dbReference type="InterPro" id="IPR008391">
    <property type="entry name" value="AXE1_dom"/>
</dbReference>
<sequence>MKRLLSIIFCMMAFSTLSAQIRGSSIQVVVQPDHQDWTYKAGEKAGFVVQVLKSGTLLDNVSIDLAAGPEMYQDVKKSMTLKDGTYKLTGTMSQPGFYRVDVTAHVDGKDYRGACGAAFSPERLQPSTVMPSDFCDFWQHAIAQARKTELNPTKRLLPERCTKDVNVYEVSFQNMQAGYRTYGILSVPVKEGCYPALLRVPGAGVRPYGGDIWTASQGAITLEIGIHGIPVTMEQKVYDDIYNGALSGYWEYNMDSREKHYYMRVILGCIRALDYIEQFTPWNGKELGVTGSSQGGFLSLATAGLDKRVTFYAPVHAALCDHTNSLKGAACGWPHYFYWQSAEGRSQGEIKGREKQIEVSRYYDGVNFARLITDQQKGWFSFGYNDDVVPPTTAWATYNTVKGPKEISPYQATWHFWFQEQWDEWEAWLLKQMNIKN</sequence>
<dbReference type="AlphaFoldDB" id="A0A1H5UFY3"/>
<evidence type="ECO:0000256" key="1">
    <source>
        <dbReference type="PIRSR" id="PIRSR639069-1"/>
    </source>
</evidence>
<dbReference type="Gene3D" id="3.40.50.1820">
    <property type="entry name" value="alpha/beta hydrolase"/>
    <property type="match status" value="1"/>
</dbReference>
<feature type="domain" description="Acetyl xylan esterase" evidence="3">
    <location>
        <begin position="125"/>
        <end position="415"/>
    </location>
</feature>
<feature type="signal peptide" evidence="2">
    <location>
        <begin position="1"/>
        <end position="19"/>
    </location>
</feature>
<evidence type="ECO:0000256" key="2">
    <source>
        <dbReference type="SAM" id="SignalP"/>
    </source>
</evidence>
<feature type="active site" description="Charge relay system" evidence="1">
    <location>
        <position position="415"/>
    </location>
</feature>
<dbReference type="SUPFAM" id="SSF53474">
    <property type="entry name" value="alpha/beta-Hydrolases"/>
    <property type="match status" value="1"/>
</dbReference>
<dbReference type="PANTHER" id="PTHR40111">
    <property type="entry name" value="CEPHALOSPORIN-C DEACETYLASE"/>
    <property type="match status" value="1"/>
</dbReference>
<evidence type="ECO:0000259" key="3">
    <source>
        <dbReference type="Pfam" id="PF05448"/>
    </source>
</evidence>
<evidence type="ECO:0000313" key="4">
    <source>
        <dbReference type="EMBL" id="SEF73936.1"/>
    </source>
</evidence>